<organism evidence="1 2">
    <name type="scientific">Peronospora belbahrii</name>
    <dbReference type="NCBI Taxonomy" id="622444"/>
    <lineage>
        <taxon>Eukaryota</taxon>
        <taxon>Sar</taxon>
        <taxon>Stramenopiles</taxon>
        <taxon>Oomycota</taxon>
        <taxon>Peronosporomycetes</taxon>
        <taxon>Peronosporales</taxon>
        <taxon>Peronosporaceae</taxon>
        <taxon>Peronospora</taxon>
    </lineage>
</organism>
<name>A0AAU9L911_9STRA</name>
<evidence type="ECO:0000313" key="1">
    <source>
        <dbReference type="EMBL" id="CAH0476546.1"/>
    </source>
</evidence>
<dbReference type="PANTHER" id="PTHR47938:SF35">
    <property type="entry name" value="PENTATRICOPEPTIDE REPEAT-CONTAINING PROTEIN 4, MITOCHONDRIAL-RELATED"/>
    <property type="match status" value="1"/>
</dbReference>
<dbReference type="GO" id="GO:0003729">
    <property type="term" value="F:mRNA binding"/>
    <property type="evidence" value="ECO:0007669"/>
    <property type="project" value="TreeGrafter"/>
</dbReference>
<protein>
    <recommendedName>
        <fullName evidence="3">Pentacotripeptide-repeat region of PRORP domain-containing protein</fullName>
    </recommendedName>
</protein>
<accession>A0AAU9L911</accession>
<reference evidence="1" key="1">
    <citation type="submission" date="2021-11" db="EMBL/GenBank/DDBJ databases">
        <authorList>
            <person name="Islam A."/>
            <person name="Islam S."/>
            <person name="Flora M.S."/>
            <person name="Rahman M."/>
            <person name="Ziaur R.M."/>
            <person name="Epstein J.H."/>
            <person name="Hassan M."/>
            <person name="Klassen M."/>
            <person name="Woodard K."/>
            <person name="Webb A."/>
            <person name="Webby R.J."/>
            <person name="El Zowalaty M.E."/>
        </authorList>
    </citation>
    <scope>NUCLEOTIDE SEQUENCE</scope>
    <source>
        <strain evidence="1">Pbs3</strain>
    </source>
</reference>
<proteinExistence type="predicted"/>
<dbReference type="Gene3D" id="1.25.40.10">
    <property type="entry name" value="Tetratricopeptide repeat domain"/>
    <property type="match status" value="1"/>
</dbReference>
<sequence>MGIIKQPAKSFEFYSNSSMKLNGGTLIALLSVCINNDCKQQASDILANRKKFDLRLDARGYNRIMMTLEFLERNDEIKDILEEMVKKNIQFDTKTHQIIERNAQFLQDTNFVASPNKSRAAGYTISPRIRELLAQGKYSEAAAYVDSIVKSVDESQLPEDFEGEIPKGALIVSSSVAKDVVQAYIKTEQYDKVAGVVKGFSLVHGKYAHALGEVFTHYTKDRTKTADELSYAASKAMLFQGIRIYRVHDALVLFRRFHDSDAALELFNQVLASYWGKDGRNADMLAGDEDARKPRYVTYNIGKVVDLVMQTLAEDGRMADALDTLNMMESRGVHAVQSTYVAILSSMRKFLQNSNKDITNPKVGSKKKQQRLELLEAFTEAQSDPNDCYILPHMCYETLLAFTAKEGTVSDVRQLYDEAVSFLDKKEAFGVPRSWMTILIEKLAEEGNVEEAEQLTKQMLEMCGSFTLRAVVSVLRGALEAQKLDVVDSMVALMEEREFIIRLSDAYELVHLARQKDLAEKALDIIRIFERGNLKEVAPAADGSGNLEEAYVRRQRGDSHAFRKVRTMYTVALKACEKGGLWKQALVLRDQMTTLLGKEVMDEIATSMSATTMQRKENKQSMNE</sequence>
<dbReference type="InterPro" id="IPR011990">
    <property type="entry name" value="TPR-like_helical_dom_sf"/>
</dbReference>
<evidence type="ECO:0000313" key="2">
    <source>
        <dbReference type="Proteomes" id="UP001160483"/>
    </source>
</evidence>
<dbReference type="PANTHER" id="PTHR47938">
    <property type="entry name" value="RESPIRATORY COMPLEX I CHAPERONE (CIA84), PUTATIVE (AFU_ORTHOLOGUE AFUA_2G06020)-RELATED"/>
    <property type="match status" value="1"/>
</dbReference>
<dbReference type="Pfam" id="PF01535">
    <property type="entry name" value="PPR"/>
    <property type="match status" value="1"/>
</dbReference>
<dbReference type="AlphaFoldDB" id="A0AAU9L911"/>
<dbReference type="Proteomes" id="UP001160483">
    <property type="component" value="Unassembled WGS sequence"/>
</dbReference>
<comment type="caution">
    <text evidence="1">The sequence shown here is derived from an EMBL/GenBank/DDBJ whole genome shotgun (WGS) entry which is preliminary data.</text>
</comment>
<evidence type="ECO:0008006" key="3">
    <source>
        <dbReference type="Google" id="ProtNLM"/>
    </source>
</evidence>
<gene>
    <name evidence="1" type="ORF">PBS003_LOCUS3321</name>
</gene>
<dbReference type="InterPro" id="IPR002885">
    <property type="entry name" value="PPR_rpt"/>
</dbReference>
<dbReference type="EMBL" id="CAKKTJ010000156">
    <property type="protein sequence ID" value="CAH0476546.1"/>
    <property type="molecule type" value="Genomic_DNA"/>
</dbReference>